<evidence type="ECO:0000313" key="2">
    <source>
        <dbReference type="EMBL" id="RPA73845.1"/>
    </source>
</evidence>
<dbReference type="Proteomes" id="UP000275078">
    <property type="component" value="Unassembled WGS sequence"/>
</dbReference>
<feature type="region of interest" description="Disordered" evidence="1">
    <location>
        <begin position="81"/>
        <end position="110"/>
    </location>
</feature>
<reference evidence="2 3" key="1">
    <citation type="journal article" date="2018" name="Nat. Ecol. Evol.">
        <title>Pezizomycetes genomes reveal the molecular basis of ectomycorrhizal truffle lifestyle.</title>
        <authorList>
            <person name="Murat C."/>
            <person name="Payen T."/>
            <person name="Noel B."/>
            <person name="Kuo A."/>
            <person name="Morin E."/>
            <person name="Chen J."/>
            <person name="Kohler A."/>
            <person name="Krizsan K."/>
            <person name="Balestrini R."/>
            <person name="Da Silva C."/>
            <person name="Montanini B."/>
            <person name="Hainaut M."/>
            <person name="Levati E."/>
            <person name="Barry K.W."/>
            <person name="Belfiori B."/>
            <person name="Cichocki N."/>
            <person name="Clum A."/>
            <person name="Dockter R.B."/>
            <person name="Fauchery L."/>
            <person name="Guy J."/>
            <person name="Iotti M."/>
            <person name="Le Tacon F."/>
            <person name="Lindquist E.A."/>
            <person name="Lipzen A."/>
            <person name="Malagnac F."/>
            <person name="Mello A."/>
            <person name="Molinier V."/>
            <person name="Miyauchi S."/>
            <person name="Poulain J."/>
            <person name="Riccioni C."/>
            <person name="Rubini A."/>
            <person name="Sitrit Y."/>
            <person name="Splivallo R."/>
            <person name="Traeger S."/>
            <person name="Wang M."/>
            <person name="Zifcakova L."/>
            <person name="Wipf D."/>
            <person name="Zambonelli A."/>
            <person name="Paolocci F."/>
            <person name="Nowrousian M."/>
            <person name="Ottonello S."/>
            <person name="Baldrian P."/>
            <person name="Spatafora J.W."/>
            <person name="Henrissat B."/>
            <person name="Nagy L.G."/>
            <person name="Aury J.M."/>
            <person name="Wincker P."/>
            <person name="Grigoriev I.V."/>
            <person name="Bonfante P."/>
            <person name="Martin F.M."/>
        </authorList>
    </citation>
    <scope>NUCLEOTIDE SEQUENCE [LARGE SCALE GENOMIC DNA]</scope>
    <source>
        <strain evidence="2 3">RN42</strain>
    </source>
</reference>
<proteinExistence type="predicted"/>
<name>A0A3N4HIU5_ASCIM</name>
<sequence length="364" mass="40543">MASAGTSQSRKNTELSEATHIQKIAERYAKRSAPQATDTDLSESSSIIDASHYELGKVPPQYYELLEKCCSDFKEYLGPEGLAPKKPGADEEEAETNSYDSDESDEEDLEWTEDPIDLALELEDETDPDTGLADHAQGHQNSSIFFLKTFKKVKKLITLYDAYLGWFLRQSTSGFELMAGNWKPLLTMIEAISVIVRYYCHELGAIKRIAPANSELVKAGITVEHLHQRENALHSTVARFGRSTSSFGEPVLEAILDLHEGLAGSDCRTGTDLSDEFEAWKELKSAVNTHYDKRRRIYSFGPGREHEFGPFVATSLIEIAHQKLDLEWKEAGELEGFETVFTGSESEFEELSGAEPLGSSAELV</sequence>
<keyword evidence="3" id="KW-1185">Reference proteome</keyword>
<evidence type="ECO:0000256" key="1">
    <source>
        <dbReference type="SAM" id="MobiDB-lite"/>
    </source>
</evidence>
<feature type="compositionally biased region" description="Acidic residues" evidence="1">
    <location>
        <begin position="90"/>
        <end position="110"/>
    </location>
</feature>
<accession>A0A3N4HIU5</accession>
<dbReference type="AlphaFoldDB" id="A0A3N4HIU5"/>
<protein>
    <submittedName>
        <fullName evidence="2">Uncharacterized protein</fullName>
    </submittedName>
</protein>
<gene>
    <name evidence="2" type="ORF">BJ508DRAFT_340879</name>
</gene>
<evidence type="ECO:0000313" key="3">
    <source>
        <dbReference type="Proteomes" id="UP000275078"/>
    </source>
</evidence>
<feature type="region of interest" description="Disordered" evidence="1">
    <location>
        <begin position="1"/>
        <end position="48"/>
    </location>
</feature>
<feature type="compositionally biased region" description="Polar residues" evidence="1">
    <location>
        <begin position="34"/>
        <end position="48"/>
    </location>
</feature>
<dbReference type="EMBL" id="ML119809">
    <property type="protein sequence ID" value="RPA73845.1"/>
    <property type="molecule type" value="Genomic_DNA"/>
</dbReference>
<organism evidence="2 3">
    <name type="scientific">Ascobolus immersus RN42</name>
    <dbReference type="NCBI Taxonomy" id="1160509"/>
    <lineage>
        <taxon>Eukaryota</taxon>
        <taxon>Fungi</taxon>
        <taxon>Dikarya</taxon>
        <taxon>Ascomycota</taxon>
        <taxon>Pezizomycotina</taxon>
        <taxon>Pezizomycetes</taxon>
        <taxon>Pezizales</taxon>
        <taxon>Ascobolaceae</taxon>
        <taxon>Ascobolus</taxon>
    </lineage>
</organism>
<feature type="compositionally biased region" description="Polar residues" evidence="1">
    <location>
        <begin position="1"/>
        <end position="10"/>
    </location>
</feature>